<organism evidence="5 6">
    <name type="scientific">[Eubacterium] siraeum 70/3</name>
    <dbReference type="NCBI Taxonomy" id="657319"/>
    <lineage>
        <taxon>Bacteria</taxon>
        <taxon>Bacillati</taxon>
        <taxon>Bacillota</taxon>
        <taxon>Clostridia</taxon>
        <taxon>Eubacteriales</taxon>
        <taxon>Oscillospiraceae</taxon>
        <taxon>Oscillospiraceae incertae sedis</taxon>
    </lineage>
</organism>
<dbReference type="BioCyc" id="ESIR657319:G136K-860-MONOMER"/>
<evidence type="ECO:0000313" key="6">
    <source>
        <dbReference type="Proteomes" id="UP000008803"/>
    </source>
</evidence>
<sequence length="177" mass="20241">MIFPSIEGSILPLKAIVSIEKGQQINGMSLAKTGKYYYLNGGIAPSGYIDDYNTSEETISISEGGNSCGFVSYNLQKFWSGGHCYTLKIMAEQCRSKYLFFYLKYKEKDIMQLRVGSGLPNIQKKSLENFNVKLPNYKKQCFVERVFEVVTAKKEIENALLERFQSQKKFLLSKMFI</sequence>
<dbReference type="InterPro" id="IPR052021">
    <property type="entry name" value="Type-I_RS_S_subunit"/>
</dbReference>
<reference evidence="5 6" key="2">
    <citation type="submission" date="2010-03" db="EMBL/GenBank/DDBJ databases">
        <authorList>
            <person name="Pajon A."/>
        </authorList>
    </citation>
    <scope>NUCLEOTIDE SEQUENCE [LARGE SCALE GENOMIC DNA]</scope>
    <source>
        <strain evidence="5 6">70/3</strain>
    </source>
</reference>
<evidence type="ECO:0000259" key="4">
    <source>
        <dbReference type="Pfam" id="PF01420"/>
    </source>
</evidence>
<dbReference type="PANTHER" id="PTHR30408:SF13">
    <property type="entry name" value="TYPE I RESTRICTION ENZYME HINDI SPECIFICITY SUBUNIT"/>
    <property type="match status" value="1"/>
</dbReference>
<dbReference type="REBASE" id="28945">
    <property type="entry name" value="S3.Esi703ORF10120P"/>
</dbReference>
<evidence type="ECO:0000313" key="5">
    <source>
        <dbReference type="EMBL" id="CBK96223.1"/>
    </source>
</evidence>
<dbReference type="SUPFAM" id="SSF116734">
    <property type="entry name" value="DNA methylase specificity domain"/>
    <property type="match status" value="1"/>
</dbReference>
<evidence type="ECO:0000256" key="2">
    <source>
        <dbReference type="ARBA" id="ARBA00022747"/>
    </source>
</evidence>
<reference evidence="5 6" key="1">
    <citation type="submission" date="2010-03" db="EMBL/GenBank/DDBJ databases">
        <title>The genome sequence of Eubacterium siraeum 70/3.</title>
        <authorList>
            <consortium name="metaHIT consortium -- http://www.metahit.eu/"/>
            <person name="Pajon A."/>
            <person name="Turner K."/>
            <person name="Parkhill J."/>
            <person name="Duncan S."/>
            <person name="Flint H."/>
        </authorList>
    </citation>
    <scope>NUCLEOTIDE SEQUENCE [LARGE SCALE GENOMIC DNA]</scope>
    <source>
        <strain evidence="5 6">70/3</strain>
    </source>
</reference>
<keyword evidence="2" id="KW-0680">Restriction system</keyword>
<dbReference type="CDD" id="cd17291">
    <property type="entry name" value="RMtype1_S_MgeORF438P-TRD-CR_like"/>
    <property type="match status" value="1"/>
</dbReference>
<dbReference type="GO" id="GO:0003677">
    <property type="term" value="F:DNA binding"/>
    <property type="evidence" value="ECO:0007669"/>
    <property type="project" value="UniProtKB-KW"/>
</dbReference>
<dbReference type="PANTHER" id="PTHR30408">
    <property type="entry name" value="TYPE-1 RESTRICTION ENZYME ECOKI SPECIFICITY PROTEIN"/>
    <property type="match status" value="1"/>
</dbReference>
<dbReference type="InterPro" id="IPR000055">
    <property type="entry name" value="Restrct_endonuc_typeI_TRD"/>
</dbReference>
<keyword evidence="5" id="KW-0540">Nuclease</keyword>
<dbReference type="GO" id="GO:0009307">
    <property type="term" value="P:DNA restriction-modification system"/>
    <property type="evidence" value="ECO:0007669"/>
    <property type="project" value="UniProtKB-KW"/>
</dbReference>
<dbReference type="HOGENOM" id="CLU_021095_0_2_9"/>
<feature type="domain" description="Type I restriction modification DNA specificity" evidence="4">
    <location>
        <begin position="13"/>
        <end position="162"/>
    </location>
</feature>
<dbReference type="InterPro" id="IPR044946">
    <property type="entry name" value="Restrct_endonuc_typeI_TRD_sf"/>
</dbReference>
<dbReference type="KEGG" id="esu:EUS_10150"/>
<evidence type="ECO:0000256" key="3">
    <source>
        <dbReference type="ARBA" id="ARBA00023125"/>
    </source>
</evidence>
<gene>
    <name evidence="5" type="ORF">EUS_10150</name>
</gene>
<evidence type="ECO:0000256" key="1">
    <source>
        <dbReference type="ARBA" id="ARBA00010923"/>
    </source>
</evidence>
<proteinExistence type="inferred from homology"/>
<dbReference type="AlphaFoldDB" id="D4JT04"/>
<dbReference type="Proteomes" id="UP000008803">
    <property type="component" value="Chromosome"/>
</dbReference>
<protein>
    <submittedName>
        <fullName evidence="5">Restriction endonuclease S subunits</fullName>
    </submittedName>
</protein>
<dbReference type="PATRIC" id="fig|657319.3.peg.1308"/>
<dbReference type="GO" id="GO:0004519">
    <property type="term" value="F:endonuclease activity"/>
    <property type="evidence" value="ECO:0007669"/>
    <property type="project" value="UniProtKB-KW"/>
</dbReference>
<keyword evidence="5" id="KW-0378">Hydrolase</keyword>
<dbReference type="EMBL" id="FP929044">
    <property type="protein sequence ID" value="CBK96223.1"/>
    <property type="molecule type" value="Genomic_DNA"/>
</dbReference>
<dbReference type="Pfam" id="PF01420">
    <property type="entry name" value="Methylase_S"/>
    <property type="match status" value="1"/>
</dbReference>
<comment type="similarity">
    <text evidence="1">Belongs to the type-I restriction system S methylase family.</text>
</comment>
<name>D4JT04_9FIRM</name>
<keyword evidence="3" id="KW-0238">DNA-binding</keyword>
<keyword evidence="5" id="KW-0255">Endonuclease</keyword>
<dbReference type="Gene3D" id="3.90.220.20">
    <property type="entry name" value="DNA methylase specificity domains"/>
    <property type="match status" value="1"/>
</dbReference>
<accession>D4JT04</accession>